<dbReference type="Gene3D" id="3.30.540.10">
    <property type="entry name" value="Fructose-1,6-Bisphosphatase, subunit A, domain 1"/>
    <property type="match status" value="1"/>
</dbReference>
<reference evidence="13" key="1">
    <citation type="submission" date="2016-05" db="UniProtKB">
        <authorList>
            <consortium name="WormBaseParasite"/>
        </authorList>
    </citation>
    <scope>IDENTIFICATION</scope>
</reference>
<dbReference type="PRINTS" id="PR00377">
    <property type="entry name" value="IMPHPHTASES"/>
</dbReference>
<evidence type="ECO:0000256" key="2">
    <source>
        <dbReference type="ARBA" id="ARBA00009759"/>
    </source>
</evidence>
<dbReference type="InterPro" id="IPR050725">
    <property type="entry name" value="CysQ/Inositol_MonoPase"/>
</dbReference>
<dbReference type="PROSITE" id="PS00630">
    <property type="entry name" value="IMP_2"/>
    <property type="match status" value="1"/>
</dbReference>
<keyword evidence="11" id="KW-0175">Coiled coil</keyword>
<dbReference type="GO" id="GO:0046854">
    <property type="term" value="P:phosphatidylinositol phosphate biosynthetic process"/>
    <property type="evidence" value="ECO:0007669"/>
    <property type="project" value="InterPro"/>
</dbReference>
<dbReference type="Proteomes" id="UP000036681">
    <property type="component" value="Unplaced"/>
</dbReference>
<evidence type="ECO:0000256" key="1">
    <source>
        <dbReference type="ARBA" id="ARBA00001946"/>
    </source>
</evidence>
<evidence type="ECO:0000256" key="3">
    <source>
        <dbReference type="ARBA" id="ARBA00012633"/>
    </source>
</evidence>
<evidence type="ECO:0000256" key="6">
    <source>
        <dbReference type="ARBA" id="ARBA00022842"/>
    </source>
</evidence>
<evidence type="ECO:0000256" key="10">
    <source>
        <dbReference type="PIRSR" id="PIRSR600760-2"/>
    </source>
</evidence>
<feature type="binding site" evidence="10">
    <location>
        <position position="145"/>
    </location>
    <ligand>
        <name>Mg(2+)</name>
        <dbReference type="ChEBI" id="CHEBI:18420"/>
        <label>1</label>
        <note>catalytic</note>
    </ligand>
</feature>
<feature type="binding site" evidence="10">
    <location>
        <position position="146"/>
    </location>
    <ligand>
        <name>Mg(2+)</name>
        <dbReference type="ChEBI" id="CHEBI:18420"/>
        <label>1</label>
        <note>catalytic</note>
    </ligand>
</feature>
<evidence type="ECO:0000256" key="7">
    <source>
        <dbReference type="ARBA" id="ARBA00040342"/>
    </source>
</evidence>
<feature type="binding site" evidence="10">
    <location>
        <position position="269"/>
    </location>
    <ligand>
        <name>Mg(2+)</name>
        <dbReference type="ChEBI" id="CHEBI:18420"/>
        <label>1</label>
        <note>catalytic</note>
    </ligand>
</feature>
<organism evidence="12 13">
    <name type="scientific">Ascaris lumbricoides</name>
    <name type="common">Giant roundworm</name>
    <dbReference type="NCBI Taxonomy" id="6252"/>
    <lineage>
        <taxon>Eukaryota</taxon>
        <taxon>Metazoa</taxon>
        <taxon>Ecdysozoa</taxon>
        <taxon>Nematoda</taxon>
        <taxon>Chromadorea</taxon>
        <taxon>Rhabditida</taxon>
        <taxon>Spirurina</taxon>
        <taxon>Ascaridomorpha</taxon>
        <taxon>Ascaridoidea</taxon>
        <taxon>Ascarididae</taxon>
        <taxon>Ascaris</taxon>
    </lineage>
</organism>
<evidence type="ECO:0000256" key="5">
    <source>
        <dbReference type="ARBA" id="ARBA00022801"/>
    </source>
</evidence>
<accession>A0A0M3HP04</accession>
<sequence length="542" mass="61608">MTKCERKENVQNEDPMWERACFLTRLVACSVRVSETAGRIIKDIMRRGDLKIVDKGNGSKEDLQTEADRSAQYCIVKSLQEKFGSKLTVIGEEERVSVAPYLELNYSAEVLKIDDNCPKELRQVNVDDQACLLTNFQVVVWVDPLDGTSEFAQAARDGSPLLQQVTVLIGISYKGRSVAGVIHQPYWGENQIGRTIWAIVGAGAYGIDIVREKSERVVVTTRSHSSTTVAEALQALKKCGLADSVQPVIKCLEGAAAYVFASPGCKKWDTAAPEAVIVAAGGKLTDVAGRQLYYGADAQIGNSGGVLATSSWVNHKPCYICAAEWKYRRRNNAIKMEDEIRLLEDDERCCAAKVIHDVEKELEAMNPVQWENTAIDGEILKRHTSGILDAAETGRLSMQEYKKQLNVLEERWKRYRTQQDFNKWTALRYWLRIPGIRQRIEAIDKDIRGETSRRSRRLRERVRKAEKLMEQTKNKLRDLYAAYHREGKSRFSECNLKRRIGLAFNRNNAENQRRLRLTTPITHLRWQSTGGWNSWKLRSSKH</sequence>
<dbReference type="PANTHER" id="PTHR43028">
    <property type="entry name" value="3'(2'),5'-BISPHOSPHATE NUCLEOTIDASE 1"/>
    <property type="match status" value="1"/>
</dbReference>
<feature type="coiled-coil region" evidence="11">
    <location>
        <begin position="391"/>
        <end position="418"/>
    </location>
</feature>
<evidence type="ECO:0000256" key="11">
    <source>
        <dbReference type="SAM" id="Coils"/>
    </source>
</evidence>
<dbReference type="EC" id="3.1.3.7" evidence="3"/>
<comment type="cofactor">
    <cofactor evidence="1 10">
        <name>Mg(2+)</name>
        <dbReference type="ChEBI" id="CHEBI:18420"/>
    </cofactor>
</comment>
<proteinExistence type="inferred from homology"/>
<feature type="coiled-coil region" evidence="11">
    <location>
        <begin position="455"/>
        <end position="482"/>
    </location>
</feature>
<comment type="similarity">
    <text evidence="2">Belongs to the inositol monophosphatase superfamily.</text>
</comment>
<dbReference type="FunFam" id="3.30.540.10:FF:000012">
    <property type="entry name" value="Blast:Putative inositol monophosphatase 3"/>
    <property type="match status" value="1"/>
</dbReference>
<dbReference type="Gene3D" id="3.40.190.80">
    <property type="match status" value="1"/>
</dbReference>
<keyword evidence="6 10" id="KW-0460">Magnesium</keyword>
<dbReference type="GO" id="GO:0005737">
    <property type="term" value="C:cytoplasm"/>
    <property type="evidence" value="ECO:0007669"/>
    <property type="project" value="UniProtKB-ARBA"/>
</dbReference>
<keyword evidence="5" id="KW-0378">Hydrolase</keyword>
<dbReference type="PANTHER" id="PTHR43028:SF5">
    <property type="entry name" value="3'(2'),5'-BISPHOSPHATE NUCLEOTIDASE 1"/>
    <property type="match status" value="1"/>
</dbReference>
<dbReference type="GO" id="GO:0046872">
    <property type="term" value="F:metal ion binding"/>
    <property type="evidence" value="ECO:0007669"/>
    <property type="project" value="UniProtKB-KW"/>
</dbReference>
<keyword evidence="4 10" id="KW-0479">Metal-binding</keyword>
<evidence type="ECO:0000256" key="4">
    <source>
        <dbReference type="ARBA" id="ARBA00022723"/>
    </source>
</evidence>
<evidence type="ECO:0000313" key="13">
    <source>
        <dbReference type="WBParaSite" id="ALUE_0000352901-mRNA-1"/>
    </source>
</evidence>
<dbReference type="SUPFAM" id="SSF56655">
    <property type="entry name" value="Carbohydrate phosphatase"/>
    <property type="match status" value="1"/>
</dbReference>
<name>A0A0M3HP04_ASCLU</name>
<dbReference type="GO" id="GO:0008441">
    <property type="term" value="F:3'(2'),5'-bisphosphate nucleotidase activity"/>
    <property type="evidence" value="ECO:0007669"/>
    <property type="project" value="UniProtKB-EC"/>
</dbReference>
<protein>
    <recommendedName>
        <fullName evidence="7">3'(2'),5'-bisphosphate nucleotidase 1</fullName>
        <ecNumber evidence="3">3.1.3.7</ecNumber>
    </recommendedName>
    <alternativeName>
        <fullName evidence="8">Bisphosphate 3'-nucleotidase 1</fullName>
    </alternativeName>
    <alternativeName>
        <fullName evidence="9">Inositol-polyphosphate 1-phosphatase</fullName>
    </alternativeName>
</protein>
<dbReference type="AlphaFoldDB" id="A0A0M3HP04"/>
<dbReference type="InterPro" id="IPR000760">
    <property type="entry name" value="Inositol_monophosphatase-like"/>
</dbReference>
<evidence type="ECO:0000256" key="8">
    <source>
        <dbReference type="ARBA" id="ARBA00041815"/>
    </source>
</evidence>
<feature type="binding site" evidence="10">
    <location>
        <position position="143"/>
    </location>
    <ligand>
        <name>Mg(2+)</name>
        <dbReference type="ChEBI" id="CHEBI:18420"/>
        <label>1</label>
        <note>catalytic</note>
    </ligand>
</feature>
<evidence type="ECO:0000313" key="12">
    <source>
        <dbReference type="Proteomes" id="UP000036681"/>
    </source>
</evidence>
<dbReference type="Pfam" id="PF00459">
    <property type="entry name" value="Inositol_P"/>
    <property type="match status" value="1"/>
</dbReference>
<dbReference type="WBParaSite" id="ALUE_0000352901-mRNA-1">
    <property type="protein sequence ID" value="ALUE_0000352901-mRNA-1"/>
    <property type="gene ID" value="ALUE_0000352901"/>
</dbReference>
<keyword evidence="12" id="KW-1185">Reference proteome</keyword>
<evidence type="ECO:0000256" key="9">
    <source>
        <dbReference type="ARBA" id="ARBA00044554"/>
    </source>
</evidence>
<feature type="binding site" evidence="10">
    <location>
        <position position="92"/>
    </location>
    <ligand>
        <name>Mg(2+)</name>
        <dbReference type="ChEBI" id="CHEBI:18420"/>
        <label>1</label>
        <note>catalytic</note>
    </ligand>
</feature>
<dbReference type="InterPro" id="IPR020550">
    <property type="entry name" value="Inositol_monophosphatase_CS"/>
</dbReference>